<dbReference type="OrthoDB" id="6129702at2759"/>
<feature type="compositionally biased region" description="Basic and acidic residues" evidence="5">
    <location>
        <begin position="189"/>
        <end position="200"/>
    </location>
</feature>
<feature type="compositionally biased region" description="Basic and acidic residues" evidence="5">
    <location>
        <begin position="215"/>
        <end position="234"/>
    </location>
</feature>
<evidence type="ECO:0000259" key="6">
    <source>
        <dbReference type="PROSITE" id="PS50023"/>
    </source>
</evidence>
<dbReference type="PROSITE" id="PS50023">
    <property type="entry name" value="LIM_DOMAIN_2"/>
    <property type="match status" value="1"/>
</dbReference>
<evidence type="ECO:0000256" key="3">
    <source>
        <dbReference type="PROSITE-ProRule" id="PRU00125"/>
    </source>
</evidence>
<sequence length="523" mass="60646">MISNSYIKTNTCVICKNPVKIIDRFVINDLVVHKNCLKCEHCQVQLYPTSVVIKDGKFYCEQHGKKSETLQNTNTTSKKTIQYVKNQGNLNSIKKPKQEQQKQNFPHKVLRSLTLNKRAIKKQVEKGKINEQKSLNSPTKTTKEIKFPSPDPSKKFKRRSLKLKVARKSPNNSESRPHEDPGKQQFSPRTDKMQLKIPKEKRNKNKNLKVSFSEKNIENPEPKTQDSKQIEAHVKTKKIAQYFPKPKTKPKTKIKQNLDQNDSLSNSANKPEVPQTYPSLKNQEKNIPIINTSINVNNSDNDNDKVKTSVHSTLISVNQKLSEEIENLLNKNEKLKENAQNLEEQNELLKTSQENSNKKQNELENEVLILKEEIDKLKQNQENINNLNKKLELENQSLLNQAKISSDLIEANKNLVIEIEKLLKENEIFREEKDQLKKQIEELNQNSKSEKHIQLDSIQQTLIEENRRLISKIEESQNQLQTSSTENSILKRVNENYEKEISSLKRKIAEVESGFISKSNYRK</sequence>
<evidence type="ECO:0000256" key="5">
    <source>
        <dbReference type="SAM" id="MobiDB-lite"/>
    </source>
</evidence>
<keyword evidence="2 3" id="KW-0862">Zinc</keyword>
<keyword evidence="4" id="KW-0175">Coiled coil</keyword>
<feature type="domain" description="LIM zinc-binding" evidence="6">
    <location>
        <begin position="10"/>
        <end position="70"/>
    </location>
</feature>
<evidence type="ECO:0000256" key="1">
    <source>
        <dbReference type="ARBA" id="ARBA00022723"/>
    </source>
</evidence>
<protein>
    <submittedName>
        <fullName evidence="7">Lim domain-containing protein</fullName>
    </submittedName>
</protein>
<keyword evidence="1 3" id="KW-0479">Metal-binding</keyword>
<feature type="compositionally biased region" description="Polar residues" evidence="5">
    <location>
        <begin position="257"/>
        <end position="269"/>
    </location>
</feature>
<evidence type="ECO:0000256" key="4">
    <source>
        <dbReference type="SAM" id="Coils"/>
    </source>
</evidence>
<dbReference type="Pfam" id="PF00412">
    <property type="entry name" value="LIM"/>
    <property type="match status" value="1"/>
</dbReference>
<organism evidence="7 8">
    <name type="scientific">Anaeramoeba ignava</name>
    <name type="common">Anaerobic marine amoeba</name>
    <dbReference type="NCBI Taxonomy" id="1746090"/>
    <lineage>
        <taxon>Eukaryota</taxon>
        <taxon>Metamonada</taxon>
        <taxon>Anaeramoebidae</taxon>
        <taxon>Anaeramoeba</taxon>
    </lineage>
</organism>
<dbReference type="SMART" id="SM00132">
    <property type="entry name" value="LIM"/>
    <property type="match status" value="1"/>
</dbReference>
<dbReference type="Proteomes" id="UP001149090">
    <property type="component" value="Unassembled WGS sequence"/>
</dbReference>
<dbReference type="GO" id="GO:0046872">
    <property type="term" value="F:metal ion binding"/>
    <property type="evidence" value="ECO:0007669"/>
    <property type="project" value="UniProtKB-KW"/>
</dbReference>
<evidence type="ECO:0000313" key="7">
    <source>
        <dbReference type="EMBL" id="KAJ5069609.1"/>
    </source>
</evidence>
<name>A0A9Q0R734_ANAIG</name>
<proteinExistence type="predicted"/>
<feature type="compositionally biased region" description="Basic and acidic residues" evidence="5">
    <location>
        <begin position="122"/>
        <end position="131"/>
    </location>
</feature>
<dbReference type="InterPro" id="IPR001781">
    <property type="entry name" value="Znf_LIM"/>
</dbReference>
<feature type="region of interest" description="Disordered" evidence="5">
    <location>
        <begin position="93"/>
        <end position="284"/>
    </location>
</feature>
<feature type="coiled-coil region" evidence="4">
    <location>
        <begin position="311"/>
        <end position="514"/>
    </location>
</feature>
<comment type="caution">
    <text evidence="7">The sequence shown here is derived from an EMBL/GenBank/DDBJ whole genome shotgun (WGS) entry which is preliminary data.</text>
</comment>
<evidence type="ECO:0000313" key="8">
    <source>
        <dbReference type="Proteomes" id="UP001149090"/>
    </source>
</evidence>
<accession>A0A9Q0R734</accession>
<dbReference type="Gene3D" id="2.10.110.10">
    <property type="entry name" value="Cysteine Rich Protein"/>
    <property type="match status" value="1"/>
</dbReference>
<feature type="compositionally biased region" description="Basic residues" evidence="5">
    <location>
        <begin position="155"/>
        <end position="167"/>
    </location>
</feature>
<dbReference type="AlphaFoldDB" id="A0A9Q0R734"/>
<evidence type="ECO:0000256" key="2">
    <source>
        <dbReference type="ARBA" id="ARBA00022833"/>
    </source>
</evidence>
<keyword evidence="3" id="KW-0440">LIM domain</keyword>
<dbReference type="EMBL" id="JAPDFW010000103">
    <property type="protein sequence ID" value="KAJ5069609.1"/>
    <property type="molecule type" value="Genomic_DNA"/>
</dbReference>
<reference evidence="7" key="1">
    <citation type="submission" date="2022-10" db="EMBL/GenBank/DDBJ databases">
        <title>Novel sulphate-reducing endosymbionts in the free-living metamonad Anaeramoeba.</title>
        <authorList>
            <person name="Jerlstrom-Hultqvist J."/>
            <person name="Cepicka I."/>
            <person name="Gallot-Lavallee L."/>
            <person name="Salas-Leiva D."/>
            <person name="Curtis B.A."/>
            <person name="Zahonova K."/>
            <person name="Pipaliya S."/>
            <person name="Dacks J."/>
            <person name="Roger A.J."/>
        </authorList>
    </citation>
    <scope>NUCLEOTIDE SEQUENCE</scope>
    <source>
        <strain evidence="7">BMAN</strain>
    </source>
</reference>
<keyword evidence="8" id="KW-1185">Reference proteome</keyword>
<gene>
    <name evidence="7" type="ORF">M0811_02179</name>
</gene>